<dbReference type="Proteomes" id="UP000273854">
    <property type="component" value="Unassembled WGS sequence"/>
</dbReference>
<dbReference type="AlphaFoldDB" id="A0A3M5P6Y5"/>
<protein>
    <recommendedName>
        <fullName evidence="1">Toxin VasX N-terminal region domain-containing protein</fullName>
    </recommendedName>
</protein>
<sequence length="1159" mass="130889">MNPEESPKRLAAMDKAFWESRDKSHVDTRSNANTCPPPTHNIQLLPLRYGRVERLQSQHDSALYTGLKRPLGLRLLRDGYLYVIDESSGYLHEYRVEQGVPTKLLWQGPEVVQDIRQNTTGEHALIFAKDTTLYVAYSELQWTAAKCAHVLGSAADRFYFMQKVDLAEADCLEGGVHLRVEKQIREQLAELAELPAPQCLIPDMPDEEQRDYAWEHLPLFREAHIGELKHALNATYEKSHLYLVLDDSIGILRDLAEEQDTIVGWIEEWRERNDNETRFLTATYIDTLMTVGDTNARQVKPDSTLLKKTTSQQRSHIYDYLNARNQWRREKSLGPEQVANTPGQYSSMRGDVYQERPQTRFARLDMDNKQSQMASSLGDKLHGELEDDIKALDEHSQGLLNGVGLGSRGINDLIRHDEMQRYLSQERSHLKRWTQRLDDITHDRGRLFTQGEFYRSAWYFDPDHPDQLKSALAMELNCTRDLCRTEESLQKVSDYFHDNPHYVLPVFYGRLNLDFLRSKSGDLIKWLDDVRNFGAALVDAQDRITKVSHIMGYHWTNSLNLPAVARPLHQAVIASYIPSIALRMNHWLEEMHSRLNDTEVRQHLNTFSKQNNRAQRLGALVAMQQEAVTLSVANETDVQKYRDAFVRLNHLIAAENDLIRERTRLSKLISKRSLTSAQRNALVYDRQYNQQQLLQTRNELAAVRHELERAITPTGRPINGSIGVKLNISDAQLRVLDDEIARLRTGPIRGYGTSGAAWNAFKGSWFPLLAVTLQIRNLGEAWAVWHRTGGDRSIRDLAIVSGTLSAPTAAAISVYQSVHIALVDNVLQGLARNPAGTAGGLFAVQLGKLGLGLGAFIAPLSLLGAVGTTLNNWEKWNTALDLGTTGEQSGAGMALVGDIGSTAVNSILTGHAGIELYGLFREVRAAPLAERTLVASLAWATRGPRFLRFWMSTNPWGLLFTALQLGGESLYNYFNLDDQQRWLLSSLWGKETEGWDWPAHAQKLAEANLRPTFIDKGMIRREIDGESVRSLQLVLPGLTWASFDDTSLRWSAELRNLSDKQDVSEVLRQGLSIVVASPLILALEVPNSWQSHHAQLLLRLAVKPSLVTTYLKAAEGYLTYRIPLGMDIVSKPVNASTDEPAENRQLPATQITRERLNDI</sequence>
<evidence type="ECO:0000313" key="3">
    <source>
        <dbReference type="Proteomes" id="UP000273854"/>
    </source>
</evidence>
<name>A0A3M5P6Y5_PSEVI</name>
<organism evidence="2 3">
    <name type="scientific">Pseudomonas viridiflava</name>
    <name type="common">Phytomonas viridiflava</name>
    <dbReference type="NCBI Taxonomy" id="33069"/>
    <lineage>
        <taxon>Bacteria</taxon>
        <taxon>Pseudomonadati</taxon>
        <taxon>Pseudomonadota</taxon>
        <taxon>Gammaproteobacteria</taxon>
        <taxon>Pseudomonadales</taxon>
        <taxon>Pseudomonadaceae</taxon>
        <taxon>Pseudomonas</taxon>
    </lineage>
</organism>
<dbReference type="InterPro" id="IPR046864">
    <property type="entry name" value="VasX_N"/>
</dbReference>
<proteinExistence type="predicted"/>
<dbReference type="RefSeq" id="WP_122209040.1">
    <property type="nucleotide sequence ID" value="NZ_RBTP01000043.1"/>
</dbReference>
<dbReference type="CDD" id="cd20708">
    <property type="entry name" value="MIX_IV"/>
    <property type="match status" value="1"/>
</dbReference>
<gene>
    <name evidence="2" type="ORF">ALP40_03239</name>
</gene>
<evidence type="ECO:0000259" key="1">
    <source>
        <dbReference type="Pfam" id="PF20249"/>
    </source>
</evidence>
<dbReference type="Pfam" id="PF20249">
    <property type="entry name" value="VasX_N"/>
    <property type="match status" value="1"/>
</dbReference>
<dbReference type="EMBL" id="RBTP01000043">
    <property type="protein sequence ID" value="RMT80252.1"/>
    <property type="molecule type" value="Genomic_DNA"/>
</dbReference>
<dbReference type="OrthoDB" id="6339140at2"/>
<feature type="domain" description="Toxin VasX N-terminal region" evidence="1">
    <location>
        <begin position="35"/>
        <end position="169"/>
    </location>
</feature>
<accession>A0A3M5P6Y5</accession>
<reference evidence="2 3" key="1">
    <citation type="submission" date="2018-08" db="EMBL/GenBank/DDBJ databases">
        <title>Recombination of ecologically and evolutionarily significant loci maintains genetic cohesion in the Pseudomonas syringae species complex.</title>
        <authorList>
            <person name="Dillon M."/>
            <person name="Thakur S."/>
            <person name="Almeida R.N.D."/>
            <person name="Weir B.S."/>
            <person name="Guttman D.S."/>
        </authorList>
    </citation>
    <scope>NUCLEOTIDE SEQUENCE [LARGE SCALE GENOMIC DNA]</scope>
    <source>
        <strain evidence="2 3">ICMP 19473</strain>
    </source>
</reference>
<evidence type="ECO:0000313" key="2">
    <source>
        <dbReference type="EMBL" id="RMT80252.1"/>
    </source>
</evidence>
<comment type="caution">
    <text evidence="2">The sequence shown here is derived from an EMBL/GenBank/DDBJ whole genome shotgun (WGS) entry which is preliminary data.</text>
</comment>